<dbReference type="Proteomes" id="UP001732700">
    <property type="component" value="Chromosome 5D"/>
</dbReference>
<sequence>MDPQDSRGFTKSDLESMLLDEAAEPRALPFSLLEEITNSFSYKHEIGRGGFAVVYKGVLDNEVVAVKRLSNTYMYETEFLREVECLMKVKHKNIVRFLGYCSDTQGNMQMHKGKLVMADVQERLLCFEYLPNGSLEGYIEDASDGLEWETRYEIIKGICEGIHSLHNINIMHLDLKPSNILMDDTLVPKITDFGLSRSLGESQTRVVATKMFGTMGYLAPEFTSHVITHKFDLYSLGVIIMELLTGKREFQAIEVEDIVEIWGKRMALSQPKPHWEEIRLCAEIAIECTNFEPAKRPVSMKHVMDMLAEMESMEYYSEQLEDHLLLKHRFYPKLGQSIPCSLHLTNKTDKHVAFRIMKRGNNSLRYFSLNSMYGVAAPRSDCTWIGTREKKRIPIETGTHKLVLQSIICGAKRVMSYQSDCNEVFKKAQELGHAVHEVALKTFYTPSRGETTSSDAVRPTMTNVRTTYFDHLKCLDAHPTEPWIVIGHLTGNVSVWNHESQTTMTSFETSSGQVECIKFHPTKKLIVALNSNGLVYVYDCDSITNIQKITSFRVQTFGRFPVSIHPTKPYVMSAKTMKLWDGDKGWECRGTFGKSSMVQLAFNPEDPNSFVCTSWNNNVKVWSLDPPKCEYNLNGHVGLVNCLDFFRRDDLQYLITGSDDWTAKVWDLQKRACIHTIGGFMSPVQYVISIPGRPYLVTFSHKGVVHVWSSIDFRLKTTVNFSGGGVAKGLTCLMGSRRIAIGQSDALYIMDIDDEEESVAEEGNNQDSDCATGSIKQPVTNLRADEGN</sequence>
<organism evidence="1 2">
    <name type="scientific">Avena sativa</name>
    <name type="common">Oat</name>
    <dbReference type="NCBI Taxonomy" id="4498"/>
    <lineage>
        <taxon>Eukaryota</taxon>
        <taxon>Viridiplantae</taxon>
        <taxon>Streptophyta</taxon>
        <taxon>Embryophyta</taxon>
        <taxon>Tracheophyta</taxon>
        <taxon>Spermatophyta</taxon>
        <taxon>Magnoliopsida</taxon>
        <taxon>Liliopsida</taxon>
        <taxon>Poales</taxon>
        <taxon>Poaceae</taxon>
        <taxon>BOP clade</taxon>
        <taxon>Pooideae</taxon>
        <taxon>Poodae</taxon>
        <taxon>Poeae</taxon>
        <taxon>Poeae Chloroplast Group 1 (Aveneae type)</taxon>
        <taxon>Aveninae</taxon>
        <taxon>Avena</taxon>
    </lineage>
</organism>
<dbReference type="EnsemblPlants" id="AVESA.00010b.r2.5DG0947900.1">
    <property type="protein sequence ID" value="AVESA.00010b.r2.5DG0947900.1.CDS"/>
    <property type="gene ID" value="AVESA.00010b.r2.5DG0947900"/>
</dbReference>
<proteinExistence type="predicted"/>
<evidence type="ECO:0000313" key="2">
    <source>
        <dbReference type="Proteomes" id="UP001732700"/>
    </source>
</evidence>
<evidence type="ECO:0000313" key="1">
    <source>
        <dbReference type="EnsemblPlants" id="AVESA.00010b.r2.5DG0947900.1.CDS"/>
    </source>
</evidence>
<protein>
    <submittedName>
        <fullName evidence="1">Uncharacterized protein</fullName>
    </submittedName>
</protein>
<name>A0ACD5YC83_AVESA</name>
<accession>A0ACD5YC83</accession>
<reference evidence="1" key="1">
    <citation type="submission" date="2021-05" db="EMBL/GenBank/DDBJ databases">
        <authorList>
            <person name="Scholz U."/>
            <person name="Mascher M."/>
            <person name="Fiebig A."/>
        </authorList>
    </citation>
    <scope>NUCLEOTIDE SEQUENCE [LARGE SCALE GENOMIC DNA]</scope>
</reference>
<keyword evidence="2" id="KW-1185">Reference proteome</keyword>
<reference evidence="1" key="2">
    <citation type="submission" date="2025-09" db="UniProtKB">
        <authorList>
            <consortium name="EnsemblPlants"/>
        </authorList>
    </citation>
    <scope>IDENTIFICATION</scope>
</reference>